<gene>
    <name evidence="3" type="ORF">FHX34_102428</name>
</gene>
<organism evidence="3 4">
    <name type="scientific">Actinoplanes teichomyceticus</name>
    <dbReference type="NCBI Taxonomy" id="1867"/>
    <lineage>
        <taxon>Bacteria</taxon>
        <taxon>Bacillati</taxon>
        <taxon>Actinomycetota</taxon>
        <taxon>Actinomycetes</taxon>
        <taxon>Micromonosporales</taxon>
        <taxon>Micromonosporaceae</taxon>
        <taxon>Actinoplanes</taxon>
    </lineage>
</organism>
<name>A0A561WJ35_ACTTI</name>
<keyword evidence="2" id="KW-0812">Transmembrane</keyword>
<keyword evidence="2" id="KW-0472">Membrane</keyword>
<keyword evidence="2" id="KW-1133">Transmembrane helix</keyword>
<feature type="compositionally biased region" description="Basic and acidic residues" evidence="1">
    <location>
        <begin position="49"/>
        <end position="66"/>
    </location>
</feature>
<feature type="compositionally biased region" description="Gly residues" evidence="1">
    <location>
        <begin position="253"/>
        <end position="273"/>
    </location>
</feature>
<dbReference type="AlphaFoldDB" id="A0A561WJ35"/>
<comment type="caution">
    <text evidence="3">The sequence shown here is derived from an EMBL/GenBank/DDBJ whole genome shotgun (WGS) entry which is preliminary data.</text>
</comment>
<dbReference type="Proteomes" id="UP000320239">
    <property type="component" value="Unassembled WGS sequence"/>
</dbReference>
<protein>
    <recommendedName>
        <fullName evidence="5">Cell division protein FtsB</fullName>
    </recommendedName>
</protein>
<accession>A0A561WJ35</accession>
<feature type="region of interest" description="Disordered" evidence="1">
    <location>
        <begin position="1"/>
        <end position="66"/>
    </location>
</feature>
<sequence>MSERTDAPRSGGRAAQPRSTAGERGRGASRDAGTGGTGARGARQFAARTDTRRSGMRTGDGRGDVRVEVDGTAAKRLDVGEASTPAGPRLRVAPLPIRAPRPTFAAGVIALVLVGVLGVLLINIKTMEQSFRLDALRENQANLNEQQQELKQQLIQVSGPGNLAAAARQQGLVPAGKPARIRLPDGKIIGVPTPGKGPTAPTTGELRTGAAGDGGATQPATGAGAETQAGTGTQTAPGTQAGTGTQTAPGTQAGTGAGTQAGTGAQTGTGTGAQTGTQQNAGQPGTDQNAVGTGK</sequence>
<evidence type="ECO:0000256" key="2">
    <source>
        <dbReference type="SAM" id="Phobius"/>
    </source>
</evidence>
<feature type="transmembrane region" description="Helical" evidence="2">
    <location>
        <begin position="104"/>
        <end position="124"/>
    </location>
</feature>
<evidence type="ECO:0008006" key="5">
    <source>
        <dbReference type="Google" id="ProtNLM"/>
    </source>
</evidence>
<reference evidence="3 4" key="1">
    <citation type="submission" date="2019-06" db="EMBL/GenBank/DDBJ databases">
        <title>Sequencing the genomes of 1000 actinobacteria strains.</title>
        <authorList>
            <person name="Klenk H.-P."/>
        </authorList>
    </citation>
    <scope>NUCLEOTIDE SEQUENCE [LARGE SCALE GENOMIC DNA]</scope>
    <source>
        <strain evidence="3 4">DSM 43866</strain>
    </source>
</reference>
<evidence type="ECO:0000313" key="3">
    <source>
        <dbReference type="EMBL" id="TWG23876.1"/>
    </source>
</evidence>
<keyword evidence="4" id="KW-1185">Reference proteome</keyword>
<feature type="compositionally biased region" description="Low complexity" evidence="1">
    <location>
        <begin position="274"/>
        <end position="286"/>
    </location>
</feature>
<evidence type="ECO:0000256" key="1">
    <source>
        <dbReference type="SAM" id="MobiDB-lite"/>
    </source>
</evidence>
<feature type="region of interest" description="Disordered" evidence="1">
    <location>
        <begin position="175"/>
        <end position="295"/>
    </location>
</feature>
<proteinExistence type="predicted"/>
<feature type="compositionally biased region" description="Low complexity" evidence="1">
    <location>
        <begin position="190"/>
        <end position="252"/>
    </location>
</feature>
<dbReference type="EMBL" id="VIWY01000002">
    <property type="protein sequence ID" value="TWG23876.1"/>
    <property type="molecule type" value="Genomic_DNA"/>
</dbReference>
<evidence type="ECO:0000313" key="4">
    <source>
        <dbReference type="Proteomes" id="UP000320239"/>
    </source>
</evidence>